<dbReference type="InterPro" id="IPR044542">
    <property type="entry name" value="NAA30-like"/>
</dbReference>
<dbReference type="InterPro" id="IPR016181">
    <property type="entry name" value="Acyl_CoA_acyltransferase"/>
</dbReference>
<comment type="similarity">
    <text evidence="3">Belongs to the acetyltransferase family. MAK3 subfamily.</text>
</comment>
<dbReference type="GO" id="GO:0004596">
    <property type="term" value="F:protein-N-terminal amino-acid acetyltransferase activity"/>
    <property type="evidence" value="ECO:0007669"/>
    <property type="project" value="InterPro"/>
</dbReference>
<evidence type="ECO:0000256" key="3">
    <source>
        <dbReference type="ARBA" id="ARBA00024025"/>
    </source>
</evidence>
<keyword evidence="1" id="KW-0808">Transferase</keyword>
<dbReference type="Proteomes" id="UP000708148">
    <property type="component" value="Unassembled WGS sequence"/>
</dbReference>
<evidence type="ECO:0000256" key="1">
    <source>
        <dbReference type="ARBA" id="ARBA00022679"/>
    </source>
</evidence>
<dbReference type="PROSITE" id="PS51186">
    <property type="entry name" value="GNAT"/>
    <property type="match status" value="1"/>
</dbReference>
<reference evidence="5" key="1">
    <citation type="submission" date="2020-12" db="EMBL/GenBank/DDBJ databases">
        <authorList>
            <person name="Iha C."/>
        </authorList>
    </citation>
    <scope>NUCLEOTIDE SEQUENCE</scope>
</reference>
<dbReference type="Gene3D" id="3.40.630.30">
    <property type="match status" value="1"/>
</dbReference>
<dbReference type="Pfam" id="PF00583">
    <property type="entry name" value="Acetyltransf_1"/>
    <property type="match status" value="1"/>
</dbReference>
<organism evidence="5 6">
    <name type="scientific">Ostreobium quekettii</name>
    <dbReference type="NCBI Taxonomy" id="121088"/>
    <lineage>
        <taxon>Eukaryota</taxon>
        <taxon>Viridiplantae</taxon>
        <taxon>Chlorophyta</taxon>
        <taxon>core chlorophytes</taxon>
        <taxon>Ulvophyceae</taxon>
        <taxon>TCBD clade</taxon>
        <taxon>Bryopsidales</taxon>
        <taxon>Ostreobineae</taxon>
        <taxon>Ostreobiaceae</taxon>
        <taxon>Ostreobium</taxon>
    </lineage>
</organism>
<protein>
    <recommendedName>
        <fullName evidence="4">N-acetyltransferase domain-containing protein</fullName>
    </recommendedName>
</protein>
<dbReference type="CDD" id="cd04301">
    <property type="entry name" value="NAT_SF"/>
    <property type="match status" value="1"/>
</dbReference>
<evidence type="ECO:0000259" key="4">
    <source>
        <dbReference type="PROSITE" id="PS51186"/>
    </source>
</evidence>
<dbReference type="OrthoDB" id="249099at2759"/>
<dbReference type="EMBL" id="CAJHUC010002811">
    <property type="protein sequence ID" value="CAD7704408.1"/>
    <property type="molecule type" value="Genomic_DNA"/>
</dbReference>
<dbReference type="PANTHER" id="PTHR45896:SF1">
    <property type="entry name" value="N-ALPHA-ACETYLTRANSFERASE 30"/>
    <property type="match status" value="1"/>
</dbReference>
<evidence type="ECO:0000256" key="2">
    <source>
        <dbReference type="ARBA" id="ARBA00023315"/>
    </source>
</evidence>
<evidence type="ECO:0000313" key="6">
    <source>
        <dbReference type="Proteomes" id="UP000708148"/>
    </source>
</evidence>
<keyword evidence="2" id="KW-0012">Acyltransferase</keyword>
<accession>A0A8S1J9I6</accession>
<dbReference type="AlphaFoldDB" id="A0A8S1J9I6"/>
<keyword evidence="6" id="KW-1185">Reference proteome</keyword>
<comment type="caution">
    <text evidence="5">The sequence shown here is derived from an EMBL/GenBank/DDBJ whole genome shotgun (WGS) entry which is preliminary data.</text>
</comment>
<dbReference type="GO" id="GO:0031417">
    <property type="term" value="C:NatC complex"/>
    <property type="evidence" value="ECO:0007669"/>
    <property type="project" value="TreeGrafter"/>
</dbReference>
<dbReference type="PANTHER" id="PTHR45896">
    <property type="entry name" value="N-ALPHA-ACETYLTRANSFERASE 30"/>
    <property type="match status" value="1"/>
</dbReference>
<evidence type="ECO:0000313" key="5">
    <source>
        <dbReference type="EMBL" id="CAD7704408.1"/>
    </source>
</evidence>
<sequence length="157" mass="17934">MAVVVGDPGGPVESVEVANDADGGFTYRQYHNERDLAQVMHLVDNELSEPYSIFTYRYFLRNWPSLCYLVYDGDRCFGTIVCKLDEHAGRMRGYLAMLVVEREYRHKGVGTQLVMKAISGMIEQGCEEVTLEAEVTNQGALKLYQNLGFIRDKRLRR</sequence>
<feature type="domain" description="N-acetyltransferase" evidence="4">
    <location>
        <begin position="25"/>
        <end position="157"/>
    </location>
</feature>
<name>A0A8S1J9I6_9CHLO</name>
<gene>
    <name evidence="5" type="ORF">OSTQU699_LOCUS9763</name>
</gene>
<dbReference type="InterPro" id="IPR000182">
    <property type="entry name" value="GNAT_dom"/>
</dbReference>
<proteinExistence type="inferred from homology"/>
<dbReference type="SUPFAM" id="SSF55729">
    <property type="entry name" value="Acyl-CoA N-acyltransferases (Nat)"/>
    <property type="match status" value="1"/>
</dbReference>